<name>W7DNR9_9LIST</name>
<keyword evidence="2" id="KW-1185">Reference proteome</keyword>
<evidence type="ECO:0000313" key="1">
    <source>
        <dbReference type="EMBL" id="EUJ46948.1"/>
    </source>
</evidence>
<organism evidence="1 2">
    <name type="scientific">Listeria riparia FSL S10-1204</name>
    <dbReference type="NCBI Taxonomy" id="1265816"/>
    <lineage>
        <taxon>Bacteria</taxon>
        <taxon>Bacillati</taxon>
        <taxon>Bacillota</taxon>
        <taxon>Bacilli</taxon>
        <taxon>Bacillales</taxon>
        <taxon>Listeriaceae</taxon>
        <taxon>Listeria</taxon>
    </lineage>
</organism>
<dbReference type="Gene3D" id="3.40.50.1820">
    <property type="entry name" value="alpha/beta hydrolase"/>
    <property type="match status" value="1"/>
</dbReference>
<dbReference type="InterPro" id="IPR029058">
    <property type="entry name" value="AB_hydrolase_fold"/>
</dbReference>
<protein>
    <submittedName>
        <fullName evidence="1">Phospholipase/carboxylesterase</fullName>
    </submittedName>
</protein>
<sequence>MTAGVNDPLISAEGSQQLIDLLVERGAVVTDVWTQQGHQLTLPEVEAARDWYGTLL</sequence>
<dbReference type="PATRIC" id="fig|1265816.5.peg.290"/>
<dbReference type="SUPFAM" id="SSF53474">
    <property type="entry name" value="alpha/beta-Hydrolases"/>
    <property type="match status" value="1"/>
</dbReference>
<comment type="caution">
    <text evidence="1">The sequence shown here is derived from an EMBL/GenBank/DDBJ whole genome shotgun (WGS) entry which is preliminary data.</text>
</comment>
<accession>W7DNR9</accession>
<dbReference type="AlphaFoldDB" id="W7DNR9"/>
<gene>
    <name evidence="1" type="ORF">PRIP_01469</name>
</gene>
<evidence type="ECO:0000313" key="2">
    <source>
        <dbReference type="Proteomes" id="UP000019248"/>
    </source>
</evidence>
<proteinExistence type="predicted"/>
<dbReference type="EMBL" id="AODL01000002">
    <property type="protein sequence ID" value="EUJ46948.1"/>
    <property type="molecule type" value="Genomic_DNA"/>
</dbReference>
<reference evidence="1 2" key="1">
    <citation type="journal article" date="2014" name="Int. J. Syst. Evol. Microbiol.">
        <title>Listeria floridensis sp. nov., Listeria aquatica sp. nov., Listeria cornellensis sp. nov., Listeria riparia sp. nov. and Listeria grandensis sp. nov., from agricultural and natural environments.</title>
        <authorList>
            <person name="den Bakker H.C."/>
            <person name="Warchocki S."/>
            <person name="Wright E.M."/>
            <person name="Allred A.F."/>
            <person name="Ahlstrom C."/>
            <person name="Manuel C.S."/>
            <person name="Stasiewicz M.J."/>
            <person name="Burrell A."/>
            <person name="Roof S."/>
            <person name="Strawn L."/>
            <person name="Fortes E.D."/>
            <person name="Nightingale K.K."/>
            <person name="Kephart D."/>
            <person name="Wiedmann M."/>
        </authorList>
    </citation>
    <scope>NUCLEOTIDE SEQUENCE [LARGE SCALE GENOMIC DNA]</scope>
    <source>
        <strain evidence="1 2">FSL S10-1204</strain>
    </source>
</reference>
<dbReference type="Proteomes" id="UP000019248">
    <property type="component" value="Unassembled WGS sequence"/>
</dbReference>